<dbReference type="InterPro" id="IPR018247">
    <property type="entry name" value="EF_Hand_1_Ca_BS"/>
</dbReference>
<dbReference type="Gene3D" id="1.20.5.110">
    <property type="match status" value="1"/>
</dbReference>
<dbReference type="GO" id="GO:0007165">
    <property type="term" value="P:signal transduction"/>
    <property type="evidence" value="ECO:0000318"/>
    <property type="project" value="GO_Central"/>
</dbReference>
<feature type="domain" description="Ras-associating" evidence="2">
    <location>
        <begin position="340"/>
        <end position="435"/>
    </location>
</feature>
<dbReference type="CDD" id="cd21891">
    <property type="entry name" value="SARAH_RASSF3"/>
    <property type="match status" value="1"/>
</dbReference>
<keyword evidence="4" id="KW-1185">Reference proteome</keyword>
<dbReference type="Proteomes" id="UP000001554">
    <property type="component" value="Chromosome 5"/>
</dbReference>
<gene>
    <name evidence="5 6" type="primary">LOC118415943</name>
</gene>
<evidence type="ECO:0000256" key="1">
    <source>
        <dbReference type="SAM" id="MobiDB-lite"/>
    </source>
</evidence>
<dbReference type="InterPro" id="IPR033614">
    <property type="entry name" value="RASSF1-6"/>
</dbReference>
<name>A0A9J7L753_BRAFL</name>
<dbReference type="Pfam" id="PF16517">
    <property type="entry name" value="Nore1-SARAH"/>
    <property type="match status" value="1"/>
</dbReference>
<evidence type="ECO:0000313" key="5">
    <source>
        <dbReference type="RefSeq" id="XP_035676795.1"/>
    </source>
</evidence>
<feature type="region of interest" description="Disordered" evidence="1">
    <location>
        <begin position="235"/>
        <end position="254"/>
    </location>
</feature>
<dbReference type="OrthoDB" id="74314at2759"/>
<dbReference type="PROSITE" id="PS50200">
    <property type="entry name" value="RA"/>
    <property type="match status" value="1"/>
</dbReference>
<feature type="compositionally biased region" description="Polar residues" evidence="1">
    <location>
        <begin position="235"/>
        <end position="251"/>
    </location>
</feature>
<evidence type="ECO:0000259" key="2">
    <source>
        <dbReference type="PROSITE" id="PS50200"/>
    </source>
</evidence>
<feature type="domain" description="SARAH" evidence="3">
    <location>
        <begin position="438"/>
        <end position="485"/>
    </location>
</feature>
<dbReference type="Pfam" id="PF00788">
    <property type="entry name" value="RA"/>
    <property type="match status" value="1"/>
</dbReference>
<protein>
    <submittedName>
        <fullName evidence="5">Ras association domain-containing protein 1-like isoform X1</fullName>
    </submittedName>
    <submittedName>
        <fullName evidence="6">Ras association domain-containing protein 1-like isoform X2</fullName>
    </submittedName>
</protein>
<dbReference type="KEGG" id="bfo:118415943"/>
<reference evidence="5 6" key="2">
    <citation type="submission" date="2025-04" db="UniProtKB">
        <authorList>
            <consortium name="RefSeq"/>
        </authorList>
    </citation>
    <scope>IDENTIFICATION</scope>
    <source>
        <strain evidence="5 6">S238N-H82</strain>
        <tissue evidence="5 6">Testes</tissue>
    </source>
</reference>
<evidence type="ECO:0000313" key="4">
    <source>
        <dbReference type="Proteomes" id="UP000001554"/>
    </source>
</evidence>
<evidence type="ECO:0000259" key="3">
    <source>
        <dbReference type="PROSITE" id="PS50951"/>
    </source>
</evidence>
<dbReference type="RefSeq" id="XP_035676795.1">
    <property type="nucleotide sequence ID" value="XM_035820902.1"/>
</dbReference>
<dbReference type="SUPFAM" id="SSF54236">
    <property type="entry name" value="Ubiquitin-like"/>
    <property type="match status" value="1"/>
</dbReference>
<sequence>MVESTMAEKLFQSPNLLTLLSDLDHKEECTTREDLSSYLCELYDLDTLVEGREVLLMKAGAQEDFSRVNRRLQRHKKRSLAEEIVILSTFLDGSNTQQQDEQVLGEDKLGYYDSDLESLSECDVNLHLQYPNVSSLKCQISMILHKVMVIEDRLRRLTGSKMDLLSTDDRGNLTDFDETLDDVATESDPGTGDSGYSGSGLKAKPADTSLFSPCRGTSNCRYTCHVRCRPSVSLECSTPTEGGSPFTPDSPTTEHARLATTNLNSPDLDTSSSGHMTKEEVRRAVERYNSETNGLVLQLQSDGESFRGYIRVHMNLSRPVTVAAGTRPLTLYGSLRINDQEDTIKETTSFFLPRDTIKALHITSDTTVREVIQALLKKFKVTDNPRKFALFEKTVEQEGNVLMRVLPDTEEPLHLSLRWGPNNTQHEFVLQENEFTGEIMWDAFSLPELHNFLTILDREEDEHMRQVMDRYNTYKEKLEEALLGVSPAVQCSA</sequence>
<dbReference type="InterPro" id="IPR029071">
    <property type="entry name" value="Ubiquitin-like_domsf"/>
</dbReference>
<dbReference type="OMA" id="MVECTMA"/>
<organism evidence="4 5">
    <name type="scientific">Branchiostoma floridae</name>
    <name type="common">Florida lancelet</name>
    <name type="synonym">Amphioxus</name>
    <dbReference type="NCBI Taxonomy" id="7739"/>
    <lineage>
        <taxon>Eukaryota</taxon>
        <taxon>Metazoa</taxon>
        <taxon>Chordata</taxon>
        <taxon>Cephalochordata</taxon>
        <taxon>Leptocardii</taxon>
        <taxon>Amphioxiformes</taxon>
        <taxon>Branchiostomatidae</taxon>
        <taxon>Branchiostoma</taxon>
    </lineage>
</organism>
<dbReference type="AlphaFoldDB" id="A0A9J7L753"/>
<dbReference type="PANTHER" id="PTHR22738">
    <property type="entry name" value="RASSF"/>
    <property type="match status" value="1"/>
</dbReference>
<dbReference type="PANTHER" id="PTHR22738:SF10">
    <property type="entry name" value="RAS ASSOCIATION DOMAIN-CONTAINING PROTEIN 1 HOMOLOG"/>
    <property type="match status" value="1"/>
</dbReference>
<proteinExistence type="predicted"/>
<reference evidence="4" key="1">
    <citation type="journal article" date="2020" name="Nat. Ecol. Evol.">
        <title>Deeply conserved synteny resolves early events in vertebrate evolution.</title>
        <authorList>
            <person name="Simakov O."/>
            <person name="Marletaz F."/>
            <person name="Yue J.X."/>
            <person name="O'Connell B."/>
            <person name="Jenkins J."/>
            <person name="Brandt A."/>
            <person name="Calef R."/>
            <person name="Tung C.H."/>
            <person name="Huang T.K."/>
            <person name="Schmutz J."/>
            <person name="Satoh N."/>
            <person name="Yu J.K."/>
            <person name="Putnam N.H."/>
            <person name="Green R.E."/>
            <person name="Rokhsar D.S."/>
        </authorList>
    </citation>
    <scope>NUCLEOTIDE SEQUENCE [LARGE SCALE GENOMIC DNA]</scope>
    <source>
        <strain evidence="4">S238N-H82</strain>
    </source>
</reference>
<dbReference type="InterPro" id="IPR011524">
    <property type="entry name" value="SARAH_dom"/>
</dbReference>
<dbReference type="PROSITE" id="PS50951">
    <property type="entry name" value="SARAH"/>
    <property type="match status" value="1"/>
</dbReference>
<feature type="region of interest" description="Disordered" evidence="1">
    <location>
        <begin position="180"/>
        <end position="202"/>
    </location>
</feature>
<dbReference type="RefSeq" id="XP_035676796.1">
    <property type="nucleotide sequence ID" value="XM_035820903.1"/>
</dbReference>
<dbReference type="PROSITE" id="PS00018">
    <property type="entry name" value="EF_HAND_1"/>
    <property type="match status" value="1"/>
</dbReference>
<dbReference type="Gene3D" id="3.10.20.90">
    <property type="entry name" value="Phosphatidylinositol 3-kinase Catalytic Subunit, Chain A, domain 1"/>
    <property type="match status" value="1"/>
</dbReference>
<accession>A0A9J7L753</accession>
<evidence type="ECO:0000313" key="6">
    <source>
        <dbReference type="RefSeq" id="XP_035676796.1"/>
    </source>
</evidence>
<dbReference type="CDD" id="cd01778">
    <property type="entry name" value="RA_RASSF1_like"/>
    <property type="match status" value="1"/>
</dbReference>
<dbReference type="GeneID" id="118415943"/>
<dbReference type="InterPro" id="IPR000159">
    <property type="entry name" value="RA_dom"/>
</dbReference>
<dbReference type="SMART" id="SM00314">
    <property type="entry name" value="RA"/>
    <property type="match status" value="1"/>
</dbReference>